<accession>A0A178I5A6</accession>
<feature type="domain" description="SIS" evidence="3">
    <location>
        <begin position="53"/>
        <end position="216"/>
    </location>
</feature>
<dbReference type="OrthoDB" id="9813395at2"/>
<dbReference type="RefSeq" id="WP_067450141.1">
    <property type="nucleotide sequence ID" value="NZ_LVVY01000001.1"/>
</dbReference>
<evidence type="ECO:0000313" key="5">
    <source>
        <dbReference type="Proteomes" id="UP000078389"/>
    </source>
</evidence>
<comment type="caution">
    <text evidence="4">The sequence shown here is derived from an EMBL/GenBank/DDBJ whole genome shotgun (WGS) entry which is preliminary data.</text>
</comment>
<dbReference type="Gene3D" id="1.10.8.1080">
    <property type="match status" value="1"/>
</dbReference>
<dbReference type="PROSITE" id="PS51464">
    <property type="entry name" value="SIS"/>
    <property type="match status" value="1"/>
</dbReference>
<dbReference type="GO" id="GO:0046348">
    <property type="term" value="P:amino sugar catabolic process"/>
    <property type="evidence" value="ECO:0007669"/>
    <property type="project" value="InterPro"/>
</dbReference>
<dbReference type="EMBL" id="LVVY01000001">
    <property type="protein sequence ID" value="OAM84259.1"/>
    <property type="molecule type" value="Genomic_DNA"/>
</dbReference>
<keyword evidence="5" id="KW-1185">Reference proteome</keyword>
<dbReference type="NCBIfam" id="NF003915">
    <property type="entry name" value="PRK05441.1"/>
    <property type="match status" value="1"/>
</dbReference>
<sequence length="301" mass="30208">MTEKQTEKRHGAARGLDLRGDADILNLLARGQAEAAASAREAVPALAQAAGRAAKSLQEGGRLIYVAAGSSGLMALADALELPGTYGISRERIVVLLAGGMDALVDMKGGPEDDGAAGRQAMLELDPGPADCVIVLTASGQTPYPLEAARAGKAAGAGVVGIANNAGAALFELADIAVLLPTPPEVIAGSTRMGAGTAQKIALNMLSTLMAIRLGHVHDGFMVNLLADNEKLRGRARGMVAAIAEVDAGIAGRALELSGGAVKAAVLIAAGAGTAEAEALLAQNGGYLRPALDGLRGVRQS</sequence>
<dbReference type="PANTHER" id="PTHR10088">
    <property type="entry name" value="GLUCOKINASE REGULATORY PROTEIN"/>
    <property type="match status" value="1"/>
</dbReference>
<dbReference type="GO" id="GO:0009254">
    <property type="term" value="P:peptidoglycan turnover"/>
    <property type="evidence" value="ECO:0007669"/>
    <property type="project" value="TreeGrafter"/>
</dbReference>
<name>A0A178I5A6_9HYPH</name>
<dbReference type="Proteomes" id="UP000078389">
    <property type="component" value="Unassembled WGS sequence"/>
</dbReference>
<dbReference type="Pfam" id="PF13580">
    <property type="entry name" value="SIS_2"/>
    <property type="match status" value="1"/>
</dbReference>
<evidence type="ECO:0000256" key="2">
    <source>
        <dbReference type="ARBA" id="ARBA00023277"/>
    </source>
</evidence>
<evidence type="ECO:0000256" key="1">
    <source>
        <dbReference type="ARBA" id="ARBA00023239"/>
    </source>
</evidence>
<dbReference type="PANTHER" id="PTHR10088:SF4">
    <property type="entry name" value="GLUCOKINASE REGULATORY PROTEIN"/>
    <property type="match status" value="1"/>
</dbReference>
<dbReference type="SUPFAM" id="SSF53697">
    <property type="entry name" value="SIS domain"/>
    <property type="match status" value="1"/>
</dbReference>
<dbReference type="Gene3D" id="3.40.50.10490">
    <property type="entry name" value="Glucose-6-phosphate isomerase like protein, domain 1"/>
    <property type="match status" value="1"/>
</dbReference>
<organism evidence="4 5">
    <name type="scientific">Devosia elaeis</name>
    <dbReference type="NCBI Taxonomy" id="1770058"/>
    <lineage>
        <taxon>Bacteria</taxon>
        <taxon>Pseudomonadati</taxon>
        <taxon>Pseudomonadota</taxon>
        <taxon>Alphaproteobacteria</taxon>
        <taxon>Hyphomicrobiales</taxon>
        <taxon>Devosiaceae</taxon>
        <taxon>Devosia</taxon>
    </lineage>
</organism>
<dbReference type="GO" id="GO:0016835">
    <property type="term" value="F:carbon-oxygen lyase activity"/>
    <property type="evidence" value="ECO:0007669"/>
    <property type="project" value="InterPro"/>
</dbReference>
<dbReference type="InterPro" id="IPR005488">
    <property type="entry name" value="Etherase_MurQ"/>
</dbReference>
<proteinExistence type="predicted"/>
<evidence type="ECO:0000313" key="4">
    <source>
        <dbReference type="EMBL" id="OAM84259.1"/>
    </source>
</evidence>
<dbReference type="InterPro" id="IPR001347">
    <property type="entry name" value="SIS_dom"/>
</dbReference>
<evidence type="ECO:0000259" key="3">
    <source>
        <dbReference type="PROSITE" id="PS51464"/>
    </source>
</evidence>
<dbReference type="InterPro" id="IPR046348">
    <property type="entry name" value="SIS_dom_sf"/>
</dbReference>
<dbReference type="GO" id="GO:0097367">
    <property type="term" value="F:carbohydrate derivative binding"/>
    <property type="evidence" value="ECO:0007669"/>
    <property type="project" value="InterPro"/>
</dbReference>
<protein>
    <submittedName>
        <fullName evidence="4">N-acetylmuramic acid 6-phosphate etherase</fullName>
    </submittedName>
</protein>
<dbReference type="GO" id="GO:0016803">
    <property type="term" value="F:ether hydrolase activity"/>
    <property type="evidence" value="ECO:0007669"/>
    <property type="project" value="TreeGrafter"/>
</dbReference>
<keyword evidence="2" id="KW-0119">Carbohydrate metabolism</keyword>
<dbReference type="STRING" id="1770058.A3840_00355"/>
<dbReference type="AlphaFoldDB" id="A0A178I5A6"/>
<keyword evidence="1" id="KW-0456">Lyase</keyword>
<gene>
    <name evidence="4" type="ORF">A3840_00355</name>
</gene>
<reference evidence="4 5" key="1">
    <citation type="submission" date="2016-03" db="EMBL/GenBank/DDBJ databases">
        <title>Genome sequencing of Devosia sp. S37.</title>
        <authorList>
            <person name="Mohd Nor M."/>
        </authorList>
    </citation>
    <scope>NUCLEOTIDE SEQUENCE [LARGE SCALE GENOMIC DNA]</scope>
    <source>
        <strain evidence="4 5">S37</strain>
    </source>
</reference>
<dbReference type="InterPro" id="IPR040190">
    <property type="entry name" value="MURQ/GCKR"/>
</dbReference>
<dbReference type="CDD" id="cd05007">
    <property type="entry name" value="SIS_Etherase"/>
    <property type="match status" value="1"/>
</dbReference>